<keyword evidence="2" id="KW-1185">Reference proteome</keyword>
<sequence length="118" mass="13863">MNIIETYLSAHEEIEQNDTYALLFEMNYLAMQEEARAAFSAKLFDHFLMNGSLMLLHKNNKDFITVTYSAQSPGGIQRTFFKERLPVSHKDHTSIQECIEENVLEWLLDYQIIDREID</sequence>
<organism evidence="1 2">
    <name type="scientific">Exiguobacterium acetylicum</name>
    <name type="common">Brevibacterium acetylicum</name>
    <dbReference type="NCBI Taxonomy" id="41170"/>
    <lineage>
        <taxon>Bacteria</taxon>
        <taxon>Bacillati</taxon>
        <taxon>Bacillota</taxon>
        <taxon>Bacilli</taxon>
        <taxon>Bacillales</taxon>
        <taxon>Bacillales Family XII. Incertae Sedis</taxon>
        <taxon>Exiguobacterium</taxon>
    </lineage>
</organism>
<dbReference type="RefSeq" id="WP_214814110.1">
    <property type="nucleotide sequence ID" value="NZ_CP075901.1"/>
</dbReference>
<keyword evidence="1" id="KW-0614">Plasmid</keyword>
<geneLocation type="plasmid" evidence="1 2">
    <name>p4</name>
</geneLocation>
<evidence type="ECO:0000313" key="1">
    <source>
        <dbReference type="EMBL" id="QWB31958.1"/>
    </source>
</evidence>
<reference evidence="1 2" key="1">
    <citation type="submission" date="2021-05" db="EMBL/GenBank/DDBJ databases">
        <title>Biocontrol using Exiguobacterium acetylicum SI17 against litchi downy blight caused by Peronophythora litchii.</title>
        <authorList>
            <person name="Zheng L."/>
        </authorList>
    </citation>
    <scope>NUCLEOTIDE SEQUENCE [LARGE SCALE GENOMIC DNA]</scope>
    <source>
        <strain evidence="1 2">SI17</strain>
        <plasmid evidence="1 2">p4</plasmid>
    </source>
</reference>
<accession>A0ABX8GE81</accession>
<protein>
    <recommendedName>
        <fullName evidence="3">DUF5655 domain-containing protein</fullName>
    </recommendedName>
</protein>
<name>A0ABX8GE81_EXIAC</name>
<evidence type="ECO:0008006" key="3">
    <source>
        <dbReference type="Google" id="ProtNLM"/>
    </source>
</evidence>
<proteinExistence type="predicted"/>
<dbReference type="Proteomes" id="UP000679498">
    <property type="component" value="Plasmid p4"/>
</dbReference>
<dbReference type="GeneID" id="88813505"/>
<gene>
    <name evidence="1" type="ORF">KKI46_17515</name>
</gene>
<evidence type="ECO:0000313" key="2">
    <source>
        <dbReference type="Proteomes" id="UP000679498"/>
    </source>
</evidence>
<dbReference type="EMBL" id="CP075901">
    <property type="protein sequence ID" value="QWB31958.1"/>
    <property type="molecule type" value="Genomic_DNA"/>
</dbReference>